<evidence type="ECO:0000313" key="2">
    <source>
        <dbReference type="EMBL" id="KJX97424.1"/>
    </source>
</evidence>
<feature type="compositionally biased region" description="Basic and acidic residues" evidence="1">
    <location>
        <begin position="1012"/>
        <end position="1030"/>
    </location>
</feature>
<protein>
    <submittedName>
        <fullName evidence="2">Uncharacterized protein</fullName>
    </submittedName>
</protein>
<feature type="compositionally biased region" description="Basic and acidic residues" evidence="1">
    <location>
        <begin position="896"/>
        <end position="913"/>
    </location>
</feature>
<gene>
    <name evidence="2" type="ORF">TI39_contig491g00003</name>
</gene>
<feature type="compositionally biased region" description="Polar residues" evidence="1">
    <location>
        <begin position="17"/>
        <end position="30"/>
    </location>
</feature>
<feature type="region of interest" description="Disordered" evidence="1">
    <location>
        <begin position="607"/>
        <end position="703"/>
    </location>
</feature>
<evidence type="ECO:0000256" key="1">
    <source>
        <dbReference type="SAM" id="MobiDB-lite"/>
    </source>
</evidence>
<name>A0A0F4GJ44_9PEZI</name>
<feature type="compositionally biased region" description="Low complexity" evidence="1">
    <location>
        <begin position="876"/>
        <end position="890"/>
    </location>
</feature>
<feature type="region of interest" description="Disordered" evidence="1">
    <location>
        <begin position="1265"/>
        <end position="1324"/>
    </location>
</feature>
<feature type="region of interest" description="Disordered" evidence="1">
    <location>
        <begin position="1"/>
        <end position="95"/>
    </location>
</feature>
<evidence type="ECO:0000313" key="3">
    <source>
        <dbReference type="Proteomes" id="UP000033647"/>
    </source>
</evidence>
<feature type="compositionally biased region" description="Polar residues" evidence="1">
    <location>
        <begin position="865"/>
        <end position="875"/>
    </location>
</feature>
<reference evidence="2 3" key="1">
    <citation type="submission" date="2015-03" db="EMBL/GenBank/DDBJ databases">
        <title>RNA-seq based gene annotation and comparative genomics of four Zymoseptoria species reveal species-specific pathogenicity related genes and transposable element activity.</title>
        <authorList>
            <person name="Grandaubert J."/>
            <person name="Bhattacharyya A."/>
            <person name="Stukenbrock E.H."/>
        </authorList>
    </citation>
    <scope>NUCLEOTIDE SEQUENCE [LARGE SCALE GENOMIC DNA]</scope>
    <source>
        <strain evidence="2 3">Zb18110</strain>
    </source>
</reference>
<feature type="compositionally biased region" description="Basic and acidic residues" evidence="1">
    <location>
        <begin position="74"/>
        <end position="95"/>
    </location>
</feature>
<feature type="region of interest" description="Disordered" evidence="1">
    <location>
        <begin position="737"/>
        <end position="765"/>
    </location>
</feature>
<feature type="compositionally biased region" description="Polar residues" evidence="1">
    <location>
        <begin position="847"/>
        <end position="859"/>
    </location>
</feature>
<feature type="region of interest" description="Disordered" evidence="1">
    <location>
        <begin position="1208"/>
        <end position="1228"/>
    </location>
</feature>
<feature type="compositionally biased region" description="Basic and acidic residues" evidence="1">
    <location>
        <begin position="1315"/>
        <end position="1324"/>
    </location>
</feature>
<accession>A0A0F4GJ44</accession>
<feature type="compositionally biased region" description="Polar residues" evidence="1">
    <location>
        <begin position="996"/>
        <end position="1006"/>
    </location>
</feature>
<feature type="compositionally biased region" description="Polar residues" evidence="1">
    <location>
        <begin position="38"/>
        <end position="48"/>
    </location>
</feature>
<sequence length="1344" mass="146655">MSGHSMVFTFGNDVEKTSSGLKKTSRQPQKPAQVRSALDQSTSGNMLISSLLHKSAQAPRKRDPNATYRSQGSAEEKTPALTLEKEKKDAEEKEGAYLARNKTVEKSTITTGPVNRSGTDVLPTCATPSTLHTNKEAFSKASRIYHGSEALKALSSLNINMATAILTVTRGVDFKISVTISGFSKERKTFGTDMADRKKHIFSFTGQQDFSDFITKKNNVPIFNKFLPIGRSTEEVELPASAYGRAVDGVLNFLDYKSKKDLGLEVKMSDEFFITARMTGLRLSLNEDSTGEKKMTQWGFIMAKSVTQDLRKVPSGATTSDEDDFIALEVEAAIAAALKKEIGEIYEVECNTTSMSPAASITPLHKKPLHKIMGSLPGTYSALNTSGANTDAPDCDATVNAATDATNSKKVPKSNLNTNIHVFALHNVPMPDHRELLAKARVPAWEQQAQMQSTGARPTFNDFGDEVMQPTADEILAKAIFDHDTKVQHEVMEREAAQLEEAERKKAAAAIKWKHGRQGIRYRLQGDHVHAMPQGRSLRDAVIEANLTQQLADAKCGGRQAIWEKEMGFVEEEQAEQQEEMKVLKNTAKDTPAKEPKKRLSLAEYKAAKAMSKKEQGKASPAPAAEEETLCEAPAQGKDTEGQASAQNDQAQKDAMDDENSAAVRGPQPELTAHQEKQSEQVKTLALEKARQDGADAREADAKAVAAEEEAKVEVQAAGEHAKVAVGEDEAKIGAAAQAEKAKVDTNSKMEQQESISTTMPRKLKPFDSTAAALLEMERHQDFLKQVQEQEEGWKRDEERHRQRRMLEAAAAESNNAEGSLARTSATAARPQHSGYSGKIPRKGPSGTPTEQPISSPESRPQHNGHATESPSLVNTAAAATEQTESTSAAPKSAKRKSEEADVETEPMKDSFKKAKITKTTSAKRVTARQDSPEPIAGKHEMEQVSHKENLHTAPDVDTSGATLSDDDISLGAMTKGTKRMSEDESMSPPAKRRQPSSSTSGQGLNKPTKKGFGEVRKKWSGKTWDDRVKGCEGDAAQDAIDEAEFAAVLAKNAPQSKKKNAAAGTKSPAVEISEKDLQEAFKDGTLKAKLNGHSRPEIWNWVKEIGGGIGNGLSKVTKADLITGIVEGCRVKFAGLQQQRSASHGGGHRQGGQTQRRRSSPEPVRRDSKPDPLHRPARRYREAHSPPYHGRQSISRQCNVANAMSQLKPSYAPGSGPWVRAEEKQARREATSAGTMFDVGAFQRATAPAIQVYEHEQAENARKWAEADAKEKAQEKAKERAAARPRQQISAAARGSFYESYRPSPEAGPTAAQREVEATRTRNLSRREAAIVEVKARRQLDYQ</sequence>
<feature type="region of interest" description="Disordered" evidence="1">
    <location>
        <begin position="1138"/>
        <end position="1194"/>
    </location>
</feature>
<dbReference type="OrthoDB" id="10481827at2759"/>
<feature type="region of interest" description="Disordered" evidence="1">
    <location>
        <begin position="1052"/>
        <end position="1073"/>
    </location>
</feature>
<feature type="compositionally biased region" description="Basic and acidic residues" evidence="1">
    <location>
        <begin position="937"/>
        <end position="951"/>
    </location>
</feature>
<dbReference type="Proteomes" id="UP000033647">
    <property type="component" value="Unassembled WGS sequence"/>
</dbReference>
<feature type="compositionally biased region" description="Basic and acidic residues" evidence="1">
    <location>
        <begin position="1265"/>
        <end position="1283"/>
    </location>
</feature>
<dbReference type="EMBL" id="LAFY01000483">
    <property type="protein sequence ID" value="KJX97424.1"/>
    <property type="molecule type" value="Genomic_DNA"/>
</dbReference>
<keyword evidence="3" id="KW-1185">Reference proteome</keyword>
<feature type="compositionally biased region" description="Low complexity" evidence="1">
    <location>
        <begin position="808"/>
        <end position="822"/>
    </location>
</feature>
<feature type="region of interest" description="Disordered" evidence="1">
    <location>
        <begin position="783"/>
        <end position="1030"/>
    </location>
</feature>
<feature type="compositionally biased region" description="Basic and acidic residues" evidence="1">
    <location>
        <begin position="673"/>
        <end position="702"/>
    </location>
</feature>
<organism evidence="2 3">
    <name type="scientific">Zymoseptoria brevis</name>
    <dbReference type="NCBI Taxonomy" id="1047168"/>
    <lineage>
        <taxon>Eukaryota</taxon>
        <taxon>Fungi</taxon>
        <taxon>Dikarya</taxon>
        <taxon>Ascomycota</taxon>
        <taxon>Pezizomycotina</taxon>
        <taxon>Dothideomycetes</taxon>
        <taxon>Dothideomycetidae</taxon>
        <taxon>Mycosphaerellales</taxon>
        <taxon>Mycosphaerellaceae</taxon>
        <taxon>Zymoseptoria</taxon>
    </lineage>
</organism>
<feature type="compositionally biased region" description="Basic and acidic residues" evidence="1">
    <location>
        <begin position="1160"/>
        <end position="1185"/>
    </location>
</feature>
<proteinExistence type="predicted"/>
<feature type="compositionally biased region" description="Basic and acidic residues" evidence="1">
    <location>
        <begin position="792"/>
        <end position="807"/>
    </location>
</feature>
<comment type="caution">
    <text evidence="2">The sequence shown here is derived from an EMBL/GenBank/DDBJ whole genome shotgun (WGS) entry which is preliminary data.</text>
</comment>
<feature type="compositionally biased region" description="Basic and acidic residues" evidence="1">
    <location>
        <begin position="740"/>
        <end position="752"/>
    </location>
</feature>